<evidence type="ECO:0000256" key="9">
    <source>
        <dbReference type="ARBA" id="ARBA00022843"/>
    </source>
</evidence>
<dbReference type="Gene3D" id="1.20.58.90">
    <property type="match status" value="1"/>
</dbReference>
<evidence type="ECO:0000256" key="2">
    <source>
        <dbReference type="ARBA" id="ARBA00004613"/>
    </source>
</evidence>
<evidence type="ECO:0000256" key="10">
    <source>
        <dbReference type="ARBA" id="ARBA00023200"/>
    </source>
</evidence>
<dbReference type="GO" id="GO:0030430">
    <property type="term" value="C:host cell cytoplasm"/>
    <property type="evidence" value="ECO:0007669"/>
    <property type="project" value="UniProtKB-SubCell"/>
</dbReference>
<dbReference type="RefSeq" id="WP_174990910.1">
    <property type="nucleotide sequence ID" value="NZ_CABPSP010000005.1"/>
</dbReference>
<dbReference type="Gene3D" id="1.20.1270.130">
    <property type="entry name" value="Shigella T3SS effector IpaH domain"/>
    <property type="match status" value="1"/>
</dbReference>
<dbReference type="SUPFAM" id="SSF52058">
    <property type="entry name" value="L domain-like"/>
    <property type="match status" value="1"/>
</dbReference>
<keyword evidence="9 11" id="KW-0832">Ubl conjugation</keyword>
<dbReference type="InterPro" id="IPR029487">
    <property type="entry name" value="NEL_dom"/>
</dbReference>
<evidence type="ECO:0000256" key="7">
    <source>
        <dbReference type="ARBA" id="ARBA00022737"/>
    </source>
</evidence>
<evidence type="ECO:0000256" key="8">
    <source>
        <dbReference type="ARBA" id="ARBA00022786"/>
    </source>
</evidence>
<dbReference type="EC" id="2.3.2.27" evidence="13"/>
<evidence type="ECO:0000313" key="14">
    <source>
        <dbReference type="Proteomes" id="UP000383122"/>
    </source>
</evidence>
<reference evidence="13 14" key="1">
    <citation type="submission" date="2019-08" db="EMBL/GenBank/DDBJ databases">
        <authorList>
            <person name="Peeters C."/>
        </authorList>
    </citation>
    <scope>NUCLEOTIDE SEQUENCE [LARGE SCALE GENOMIC DNA]</scope>
    <source>
        <strain evidence="13 14">LMG 31117</strain>
    </source>
</reference>
<feature type="active site" description="Glycyl thioester intermediate" evidence="11">
    <location>
        <position position="2245"/>
    </location>
</feature>
<evidence type="ECO:0000256" key="4">
    <source>
        <dbReference type="ARBA" id="ARBA00022525"/>
    </source>
</evidence>
<gene>
    <name evidence="13" type="primary">ipaH3</name>
    <name evidence="13" type="ORF">PAN31117_02110</name>
</gene>
<dbReference type="Proteomes" id="UP000383122">
    <property type="component" value="Unassembled WGS sequence"/>
</dbReference>
<keyword evidence="6 11" id="KW-0808">Transferase</keyword>
<feature type="domain" description="NEL" evidence="12">
    <location>
        <begin position="2162"/>
        <end position="2443"/>
    </location>
</feature>
<dbReference type="GO" id="GO:0005576">
    <property type="term" value="C:extracellular region"/>
    <property type="evidence" value="ECO:0007669"/>
    <property type="project" value="UniProtKB-SubCell"/>
</dbReference>
<accession>A0A5E4ZXI3</accession>
<dbReference type="SMART" id="SM00364">
    <property type="entry name" value="LRR_BAC"/>
    <property type="match status" value="3"/>
</dbReference>
<dbReference type="Pfam" id="PF14496">
    <property type="entry name" value="NEL"/>
    <property type="match status" value="1"/>
</dbReference>
<keyword evidence="8 11" id="KW-0833">Ubl conjugation pathway</keyword>
<dbReference type="Gene3D" id="3.80.10.10">
    <property type="entry name" value="Ribonuclease Inhibitor"/>
    <property type="match status" value="1"/>
</dbReference>
<evidence type="ECO:0000256" key="3">
    <source>
        <dbReference type="ARBA" id="ARBA00009868"/>
    </source>
</evidence>
<keyword evidence="13" id="KW-0012">Acyltransferase</keyword>
<dbReference type="GO" id="GO:0061630">
    <property type="term" value="F:ubiquitin protein ligase activity"/>
    <property type="evidence" value="ECO:0007669"/>
    <property type="project" value="UniProtKB-EC"/>
</dbReference>
<dbReference type="InterPro" id="IPR032675">
    <property type="entry name" value="LRR_dom_sf"/>
</dbReference>
<dbReference type="InterPro" id="IPR051071">
    <property type="entry name" value="LRR-bact_E3_ubiq_ligases"/>
</dbReference>
<comment type="PTM">
    <text evidence="11">Ubiquitinated in the presence of host E1 ubiquitin-activating enzyme, E2 ubiquitin-conjugating enzyme and ubiquitin.</text>
</comment>
<keyword evidence="10 11" id="KW-1035">Host cytoplasm</keyword>
<keyword evidence="14" id="KW-1185">Reference proteome</keyword>
<comment type="similarity">
    <text evidence="3 11">Belongs to the LRR-containing bacterial E3 ligase family.</text>
</comment>
<dbReference type="PANTHER" id="PTHR47114">
    <property type="match status" value="1"/>
</dbReference>
<proteinExistence type="inferred from homology"/>
<keyword evidence="7" id="KW-0677">Repeat</keyword>
<keyword evidence="4 11" id="KW-0964">Secreted</keyword>
<dbReference type="PROSITE" id="PS52053">
    <property type="entry name" value="NEL"/>
    <property type="match status" value="1"/>
</dbReference>
<organism evidence="13 14">
    <name type="scientific">Pandoraea anapnoica</name>
    <dbReference type="NCBI Taxonomy" id="2508301"/>
    <lineage>
        <taxon>Bacteria</taxon>
        <taxon>Pseudomonadati</taxon>
        <taxon>Pseudomonadota</taxon>
        <taxon>Betaproteobacteria</taxon>
        <taxon>Burkholderiales</taxon>
        <taxon>Burkholderiaceae</taxon>
        <taxon>Pandoraea</taxon>
    </lineage>
</organism>
<comment type="subcellular location">
    <subcellularLocation>
        <location evidence="1">Host cytoplasm</location>
    </subcellularLocation>
    <subcellularLocation>
        <location evidence="2">Secreted</location>
    </subcellularLocation>
</comment>
<evidence type="ECO:0000256" key="6">
    <source>
        <dbReference type="ARBA" id="ARBA00022679"/>
    </source>
</evidence>
<evidence type="ECO:0000313" key="13">
    <source>
        <dbReference type="EMBL" id="VVE66024.1"/>
    </source>
</evidence>
<evidence type="ECO:0000256" key="11">
    <source>
        <dbReference type="PROSITE-ProRule" id="PRU01398"/>
    </source>
</evidence>
<name>A0A5E4ZXI3_9BURK</name>
<evidence type="ECO:0000256" key="1">
    <source>
        <dbReference type="ARBA" id="ARBA00004192"/>
    </source>
</evidence>
<evidence type="ECO:0000256" key="5">
    <source>
        <dbReference type="ARBA" id="ARBA00022614"/>
    </source>
</evidence>
<dbReference type="EMBL" id="CABPSP010000005">
    <property type="protein sequence ID" value="VVE66024.1"/>
    <property type="molecule type" value="Genomic_DNA"/>
</dbReference>
<protein>
    <submittedName>
        <fullName evidence="13">E3 ubiquitin-protein ligase ipaH3</fullName>
        <ecNumber evidence="13">2.3.2.27</ecNumber>
    </submittedName>
</protein>
<dbReference type="GO" id="GO:0016567">
    <property type="term" value="P:protein ubiquitination"/>
    <property type="evidence" value="ECO:0007669"/>
    <property type="project" value="InterPro"/>
</dbReference>
<sequence>MKRDVLSCFAVLGAAAGLASGGAPILGVGLALGGAFSALLKWGPTNSAAREAAFQELVAEMRAAGVASNDIDKLIGVCRDNLSHGAMLHAIFPELSARALASWLKDVERLDAHRLLDFGKLVFQLRHALNLAPQRNPDEVLRMLPVGYWVGSQEVENARQFDPSKVGVEKPLAMATREVLSHFYGKFRPTSVDPQLVRAAGAERAAVEHRDARAWIENNDTRGMDAGLAELALGNWQANAAQDVLRAKRDTMLAQQDIIKTGTQSRQLGRQARAIELQQALLSEHNPAKRDVLRRELHELKQAIGLWQLTKGERTAQHRQRVGLAPFAPPILPEPRRFDFVQDALACDEIGNGIFVGDGPLSMATSAAPRHGGALQSVSRALGHIGRPIGAFVASIFAPDPPDTRSADVEQGTPLAEFRDGRPIHAPADIEGAVRVVEAPQSNIGTWVAGGLTMTLGGASLYAGYEWLRSRGLSREQPSPASQAGRPAPALTSLQRALIDTLTGSVHANGNGTWGSTLDAITAILRGVPDPHAPQVIASVTEVLRLDFNNVAAVYANDFNRPNLIDGFDGFDGFDSLGDANDFVEFDVPDDVEVLPRRRLRRAVDASGTAQKLEQQRTEQAEDRATKARVVEIIDAVAQYQQSASANDEKLLFGALPAHWRTDPALDWLSRAPESEQKLWVHAVQKANDRFDSFSKAINDAQPLDGIYAAFANLGLDGLPAAWSVTYPVTIPGIPTPVTARQTLIEACLAGDTRRDPQKFEGFIDGVPASADQTRRMRELLGASECRTSSQERLTSMTSNIPSLKIHLAAFLESELHRDILEAKLKGHLTGGRDAWVRALDLMHKAISDAPDVSVGELRLAPPGMTEIALAPWLVFTDKPRPDADPNNCVVLYRPIEKTWSVFNSRQELFQYLDVARMRNALAGEMNPATITTGGDDALRLLPQVALESAAPRDRTALRKFFQTQAENPANWKPEYLRFEAYEGERLTVRMQAWAQRQLELHTQQLEPLAKVPGLTSQLVDAAALERHFKAYEDEHLPPLREFTRRMESAKLTRGLRGEGLSDLGEIDADQVFIDFNGRNMTVTDWVLEGYRGHGDNVLAHTNNFQLDAQISAENAEVAARLSSPAYKQSLESNLRATYAGDAFIRHLRDWLASTDAESQTFRLLTQAAIRTQLRVTLSQEIANGRIGQQDASWMTALVDGLPQQVASGDTFISEMSIGDRRIPGLLVFTQRKRSSSDTAGEVLRRDFVWLPEGPYGTEWLPLDEYRKVMHQSPYDDDLRERVLRRDRVVIDDALNHGQGVDASRVKTQALTDFASLSDRRLLDRISNAQESTTSRAEVIWGEVVKGLRYAAMPLCVATTGGAGFLLCGLDTAVLAGIDIESAVSNARRGDMSGALLDVAFLWADTLDIGQALRVVNPVRLLKWAGKAHFANAREVSDVLNQVKGQRAAFDDAGHLRDTLARHGIDIGAARPTPIRTGTVSGGVRYEHDGRDYIKDRGRVFEVFSDNAWSTVRVRDPQRLNGPGVPVTFSNGRWQWDDGGLLGGAPTSAKRPRIADPVNYLLDLGMSARDARVFLDAFVFPPGVEGSRRLALVQEMHGGLKVPDWARRYVRASERGQIFGIMGQTPVEVLGKSAGAVDSSLRLNRDQFEFPNAAMWDWFDLALSRRERPMWAAKYAKTVDGMFAPEEVLAAKGVFDSPEAADRYLSSFDALDASARTRLANDRMGLGRTPEWAYPYLRQTEAMSVHRSEGMTAEQMLVASGEFASDREVRDYLSQFDISAMQINGDAREWLAQRRLLSGSTPVELGQFLRTPIDTRKPASKMLVDAGIFPTQRAASEYLAKFTTYSPLRGKLSTDQVKQIALARILEGVPPAWSFERVQAEDVLALFGPNRIPRNIGSLTIHASEVGRLELPTVMPHLRTLRITGPIDLTLPVELPRIKSFVLKGVRVPREFSMPVAGRATDVVIDATNAHTIRIPYGCHGIRNLGMDGNSALRSVIVESAPPGAVNALNALPNVLVVEILNNRRLQEIELPLELPALTTLNLAGNDLTRFPVTSEHRMNTMRTLNVRNNRIATLGGLPHAPNLLTLNLDRNQFTNIPASVAGWRGENPTANLFARRLNVYLEENPIPEERITQWAARPQVNNDARIYFSMANPFADLAARPLADAVFDWFPALTQDAHRQVWEAFAKEMNAKDFSAFLDRLRRTVNFNEPTFRARVRKWLERLETDKALRDDTFPVSLCATASCEDRVTYAHGQMKQVLLASDAANGVYNDDPKLLRETMRGLFDLEVLERIAREKFRAMGGGDEIDVYLAYQVKLRGPLSLPTDATDMRYFAISGVTEADLVAAKARVLAEEKTHFDAYLSNSAPMQKAIKNKYPEAFAKAEDALTDITADAEAFEQRVKAHLKDTGMEDDADAIREAGPVVLRALTHEFYGPLVRDLLEG</sequence>
<evidence type="ECO:0000259" key="12">
    <source>
        <dbReference type="PROSITE" id="PS52053"/>
    </source>
</evidence>
<keyword evidence="5" id="KW-0433">Leucine-rich repeat</keyword>
<dbReference type="Gene3D" id="1.20.58.360">
    <property type="entry name" value="Shigella T3SS effector IpaH defines"/>
    <property type="match status" value="1"/>
</dbReference>
<dbReference type="PANTHER" id="PTHR47114:SF2">
    <property type="entry name" value="OLIGODENDROCYTE-MYELIN GLYCOPROTEIN"/>
    <property type="match status" value="1"/>
</dbReference>